<dbReference type="Pfam" id="PF00005">
    <property type="entry name" value="ABC_tran"/>
    <property type="match status" value="1"/>
</dbReference>
<evidence type="ECO:0000256" key="5">
    <source>
        <dbReference type="ARBA" id="ARBA00022885"/>
    </source>
</evidence>
<evidence type="ECO:0000313" key="10">
    <source>
        <dbReference type="Proteomes" id="UP000310541"/>
    </source>
</evidence>
<dbReference type="EMBL" id="SWFM01000001">
    <property type="protein sequence ID" value="TKD71584.1"/>
    <property type="molecule type" value="Genomic_DNA"/>
</dbReference>
<keyword evidence="6" id="KW-1278">Translocase</keyword>
<dbReference type="GO" id="GO:0016887">
    <property type="term" value="F:ATP hydrolysis activity"/>
    <property type="evidence" value="ECO:0007669"/>
    <property type="project" value="InterPro"/>
</dbReference>
<dbReference type="InterPro" id="IPR015854">
    <property type="entry name" value="ABC_transpr_LolD-like"/>
</dbReference>
<evidence type="ECO:0000256" key="4">
    <source>
        <dbReference type="ARBA" id="ARBA00022840"/>
    </source>
</evidence>
<evidence type="ECO:0000313" key="9">
    <source>
        <dbReference type="EMBL" id="TKD71584.1"/>
    </source>
</evidence>
<keyword evidence="7" id="KW-0472">Membrane</keyword>
<dbReference type="GO" id="GO:0005524">
    <property type="term" value="F:ATP binding"/>
    <property type="evidence" value="ECO:0007669"/>
    <property type="project" value="UniProtKB-KW"/>
</dbReference>
<name>A0A4U1MLJ4_9BACL</name>
<dbReference type="PROSITE" id="PS50893">
    <property type="entry name" value="ABC_TRANSPORTER_2"/>
    <property type="match status" value="1"/>
</dbReference>
<proteinExistence type="predicted"/>
<keyword evidence="1" id="KW-0813">Transport</keyword>
<dbReference type="InterPro" id="IPR012693">
    <property type="entry name" value="ABC_transpr_PhnC"/>
</dbReference>
<evidence type="ECO:0000259" key="8">
    <source>
        <dbReference type="PROSITE" id="PS50893"/>
    </source>
</evidence>
<keyword evidence="5" id="KW-0918">Phosphonate transport</keyword>
<dbReference type="InterPro" id="IPR017871">
    <property type="entry name" value="ABC_transporter-like_CS"/>
</dbReference>
<dbReference type="SUPFAM" id="SSF52540">
    <property type="entry name" value="P-loop containing nucleoside triphosphate hydrolases"/>
    <property type="match status" value="1"/>
</dbReference>
<keyword evidence="3" id="KW-0547">Nucleotide-binding</keyword>
<evidence type="ECO:0000256" key="1">
    <source>
        <dbReference type="ARBA" id="ARBA00022448"/>
    </source>
</evidence>
<comment type="caution">
    <text evidence="9">The sequence shown here is derived from an EMBL/GenBank/DDBJ whole genome shotgun (WGS) entry which is preliminary data.</text>
</comment>
<sequence length="251" mass="28250">MLCNEELLTIRNGSVIFKSADVAALSDVSLKFHKGEFVCVLGKTGAGKSTLIRTLNGLQPLSEGEVSYNKKGYSQLDHEDLRQIRSNIGMIFQHHQLIPRLSVIQNVYTGLFGSRSTLRNLVGFFTSEEKELARDVIKQVELLPYLNHRVDWLSGGQRQRVGIARALIQTPEVFLGDEPVASLDPGTANRIFQLIERLHTERQLLTIMNVHDVKIAKRYASRIVALKEGKVVFDDSPEALTEDIEEMIFAY</sequence>
<protein>
    <submittedName>
        <fullName evidence="9">Phosphonate ABC transporter ATP-binding protein</fullName>
    </submittedName>
</protein>
<dbReference type="NCBIfam" id="TIGR02315">
    <property type="entry name" value="ABC_phnC"/>
    <property type="match status" value="1"/>
</dbReference>
<dbReference type="PANTHER" id="PTHR24220">
    <property type="entry name" value="IMPORT ATP-BINDING PROTEIN"/>
    <property type="match status" value="1"/>
</dbReference>
<dbReference type="InterPro" id="IPR003439">
    <property type="entry name" value="ABC_transporter-like_ATP-bd"/>
</dbReference>
<evidence type="ECO:0000256" key="2">
    <source>
        <dbReference type="ARBA" id="ARBA00022475"/>
    </source>
</evidence>
<keyword evidence="4 9" id="KW-0067">ATP-binding</keyword>
<evidence type="ECO:0000256" key="3">
    <source>
        <dbReference type="ARBA" id="ARBA00022741"/>
    </source>
</evidence>
<feature type="domain" description="ABC transporter" evidence="8">
    <location>
        <begin position="10"/>
        <end position="250"/>
    </location>
</feature>
<dbReference type="InterPro" id="IPR027417">
    <property type="entry name" value="P-loop_NTPase"/>
</dbReference>
<dbReference type="InterPro" id="IPR003593">
    <property type="entry name" value="AAA+_ATPase"/>
</dbReference>
<gene>
    <name evidence="9" type="primary">phnC</name>
    <name evidence="9" type="ORF">FBF83_01910</name>
</gene>
<keyword evidence="2" id="KW-1003">Cell membrane</keyword>
<dbReference type="GO" id="GO:0005886">
    <property type="term" value="C:plasma membrane"/>
    <property type="evidence" value="ECO:0007669"/>
    <property type="project" value="TreeGrafter"/>
</dbReference>
<dbReference type="Proteomes" id="UP000310541">
    <property type="component" value="Unassembled WGS sequence"/>
</dbReference>
<dbReference type="PROSITE" id="PS00211">
    <property type="entry name" value="ABC_TRANSPORTER_1"/>
    <property type="match status" value="1"/>
</dbReference>
<dbReference type="Gene3D" id="3.40.50.300">
    <property type="entry name" value="P-loop containing nucleotide triphosphate hydrolases"/>
    <property type="match status" value="1"/>
</dbReference>
<dbReference type="GO" id="GO:0015416">
    <property type="term" value="F:ABC-type phosphonate transporter activity"/>
    <property type="evidence" value="ECO:0007669"/>
    <property type="project" value="InterPro"/>
</dbReference>
<dbReference type="RefSeq" id="WP_136945455.1">
    <property type="nucleotide sequence ID" value="NZ_SWFM01000001.1"/>
</dbReference>
<dbReference type="AlphaFoldDB" id="A0A4U1MLJ4"/>
<reference evidence="9 10" key="1">
    <citation type="submission" date="2019-04" db="EMBL/GenBank/DDBJ databases">
        <title>Genome sequence of Bacillus hwajinpoensis strain Y2.</title>
        <authorList>
            <person name="Fair J.L."/>
            <person name="Maclea K.S."/>
        </authorList>
    </citation>
    <scope>NUCLEOTIDE SEQUENCE [LARGE SCALE GENOMIC DNA]</scope>
    <source>
        <strain evidence="9 10">Y2</strain>
    </source>
</reference>
<accession>A0A4U1MLJ4</accession>
<evidence type="ECO:0000256" key="6">
    <source>
        <dbReference type="ARBA" id="ARBA00022967"/>
    </source>
</evidence>
<organism evidence="9 10">
    <name type="scientific">Guptibacillus hwajinpoensis</name>
    <dbReference type="NCBI Taxonomy" id="208199"/>
    <lineage>
        <taxon>Bacteria</taxon>
        <taxon>Bacillati</taxon>
        <taxon>Bacillota</taxon>
        <taxon>Bacilli</taxon>
        <taxon>Bacillales</taxon>
        <taxon>Guptibacillaceae</taxon>
        <taxon>Guptibacillus</taxon>
    </lineage>
</organism>
<dbReference type="SMART" id="SM00382">
    <property type="entry name" value="AAA"/>
    <property type="match status" value="1"/>
</dbReference>
<evidence type="ECO:0000256" key="7">
    <source>
        <dbReference type="ARBA" id="ARBA00023136"/>
    </source>
</evidence>
<dbReference type="OrthoDB" id="9802264at2"/>
<dbReference type="CDD" id="cd03256">
    <property type="entry name" value="ABC_PhnC_transporter"/>
    <property type="match status" value="1"/>
</dbReference>